<feature type="compositionally biased region" description="Basic and acidic residues" evidence="3">
    <location>
        <begin position="467"/>
        <end position="476"/>
    </location>
</feature>
<evidence type="ECO:0000313" key="7">
    <source>
        <dbReference type="Proteomes" id="UP000271974"/>
    </source>
</evidence>
<organism evidence="6 7">
    <name type="scientific">Elysia chlorotica</name>
    <name type="common">Eastern emerald elysia</name>
    <name type="synonym">Sea slug</name>
    <dbReference type="NCBI Taxonomy" id="188477"/>
    <lineage>
        <taxon>Eukaryota</taxon>
        <taxon>Metazoa</taxon>
        <taxon>Spiralia</taxon>
        <taxon>Lophotrochozoa</taxon>
        <taxon>Mollusca</taxon>
        <taxon>Gastropoda</taxon>
        <taxon>Heterobranchia</taxon>
        <taxon>Euthyneura</taxon>
        <taxon>Panpulmonata</taxon>
        <taxon>Sacoglossa</taxon>
        <taxon>Placobranchoidea</taxon>
        <taxon>Plakobranchidae</taxon>
        <taxon>Elysia</taxon>
    </lineage>
</organism>
<feature type="region of interest" description="Disordered" evidence="3">
    <location>
        <begin position="401"/>
        <end position="527"/>
    </location>
</feature>
<dbReference type="Pfam" id="PF08585">
    <property type="entry name" value="RMI1_N_C"/>
    <property type="match status" value="1"/>
</dbReference>
<feature type="compositionally biased region" description="Polar residues" evidence="3">
    <location>
        <begin position="479"/>
        <end position="492"/>
    </location>
</feature>
<dbReference type="FunFam" id="2.40.50.770:FF:000002">
    <property type="entry name" value="recQ-mediated genome instability protein 1"/>
    <property type="match status" value="1"/>
</dbReference>
<evidence type="ECO:0000259" key="5">
    <source>
        <dbReference type="Pfam" id="PF21000"/>
    </source>
</evidence>
<dbReference type="Pfam" id="PF21000">
    <property type="entry name" value="RMI1_N_N"/>
    <property type="match status" value="1"/>
</dbReference>
<feature type="compositionally biased region" description="Basic and acidic residues" evidence="3">
    <location>
        <begin position="600"/>
        <end position="614"/>
    </location>
</feature>
<dbReference type="Proteomes" id="UP000271974">
    <property type="component" value="Unassembled WGS sequence"/>
</dbReference>
<dbReference type="STRING" id="188477.A0A433UAJ1"/>
<dbReference type="PANTHER" id="PTHR14790">
    <property type="entry name" value="RECQ-MEDIATED GENOME INSTABILITY PROTEIN 1 RMI1"/>
    <property type="match status" value="1"/>
</dbReference>
<feature type="compositionally biased region" description="Basic and acidic residues" evidence="3">
    <location>
        <begin position="500"/>
        <end position="511"/>
    </location>
</feature>
<dbReference type="GO" id="GO:0000724">
    <property type="term" value="P:double-strand break repair via homologous recombination"/>
    <property type="evidence" value="ECO:0007669"/>
    <property type="project" value="TreeGrafter"/>
</dbReference>
<evidence type="ECO:0000256" key="3">
    <source>
        <dbReference type="SAM" id="MobiDB-lite"/>
    </source>
</evidence>
<feature type="compositionally biased region" description="Polar residues" evidence="3">
    <location>
        <begin position="403"/>
        <end position="415"/>
    </location>
</feature>
<gene>
    <name evidence="6" type="ORF">EGW08_001351</name>
</gene>
<dbReference type="InterPro" id="IPR042470">
    <property type="entry name" value="RMI1_N_C_sf"/>
</dbReference>
<dbReference type="SMART" id="SM01161">
    <property type="entry name" value="DUF1767"/>
    <property type="match status" value="1"/>
</dbReference>
<dbReference type="Gene3D" id="2.40.50.770">
    <property type="entry name" value="RecQ-mediated genome instability protein Rmi1, C-terminal domain"/>
    <property type="match status" value="1"/>
</dbReference>
<dbReference type="OrthoDB" id="341511at2759"/>
<dbReference type="EMBL" id="RQTK01000023">
    <property type="protein sequence ID" value="RUS90844.1"/>
    <property type="molecule type" value="Genomic_DNA"/>
</dbReference>
<dbReference type="PANTHER" id="PTHR14790:SF15">
    <property type="entry name" value="RECQ-MEDIATED GENOME INSTABILITY PROTEIN 1"/>
    <property type="match status" value="1"/>
</dbReference>
<feature type="compositionally biased region" description="Polar residues" evidence="3">
    <location>
        <begin position="556"/>
        <end position="570"/>
    </location>
</feature>
<evidence type="ECO:0000259" key="4">
    <source>
        <dbReference type="Pfam" id="PF08585"/>
    </source>
</evidence>
<feature type="domain" description="RecQ mediated genome instability protein 1 OB-fold" evidence="4">
    <location>
        <begin position="71"/>
        <end position="199"/>
    </location>
</feature>
<dbReference type="GO" id="GO:0031422">
    <property type="term" value="C:RecQ family helicase-topoisomerase III complex"/>
    <property type="evidence" value="ECO:0007669"/>
    <property type="project" value="TreeGrafter"/>
</dbReference>
<feature type="domain" description="RMI1 N-terminal" evidence="5">
    <location>
        <begin position="14"/>
        <end position="62"/>
    </location>
</feature>
<evidence type="ECO:0000256" key="1">
    <source>
        <dbReference type="ARBA" id="ARBA00006395"/>
    </source>
</evidence>
<dbReference type="AlphaFoldDB" id="A0A433UAJ1"/>
<dbReference type="InterPro" id="IPR013894">
    <property type="entry name" value="RMI1_OB"/>
</dbReference>
<evidence type="ECO:0000313" key="6">
    <source>
        <dbReference type="EMBL" id="RUS90844.1"/>
    </source>
</evidence>
<evidence type="ECO:0000256" key="2">
    <source>
        <dbReference type="ARBA" id="ARBA00018987"/>
    </source>
</evidence>
<keyword evidence="7" id="KW-1185">Reference proteome</keyword>
<feature type="region of interest" description="Disordered" evidence="3">
    <location>
        <begin position="550"/>
        <end position="618"/>
    </location>
</feature>
<comment type="caution">
    <text evidence="6">The sequence shown here is derived from an EMBL/GenBank/DDBJ whole genome shotgun (WGS) entry which is preliminary data.</text>
</comment>
<dbReference type="GO" id="GO:0016604">
    <property type="term" value="C:nuclear body"/>
    <property type="evidence" value="ECO:0007669"/>
    <property type="project" value="TreeGrafter"/>
</dbReference>
<sequence length="643" mass="71544">MMDHFGVVQTWLINSYNIKVSPEWLSACLEWIAQENGSEMQSGDTVKQQVFEQWLTSDLAEIGEPSLPIEAMSSNKMELIGNYALQIISIVDVGFPFYGQQQKMMGRENMNAEVSADKPFQQAWEPKQSRMLLLTLTDGHSELKAMEYQPIRSLHINLASGTKCVLSGTVLCRRGMVLLTEEHIQLLGGEVDTLTEVNSPLNLLQQAMEKSREDDGKHAKQEFSGKFIIRCPGKKFDLQKKASMIKTQGSCSNFKNSHQLQTVNHTEIKRENKPTISSFGKVKAETIKSEQSGSVFDPGLAHKLEAEEWEDDINYSELFEEDTGFDDGLCSYQNNTDEGGRNNCDKISYGVCNSSLNGMGSYMNKTNITGENIPQIWTEQQISNIEVKDLFDDDEDMEIENVFDTSPSPSLQNISSKRKNSNDPITCREPSWEDKLSMQMVEKNRVKQSNSSQDTKDCYPYIPGQSEDIRDSKPERGSPTFTSPACSTSQGQLRMKKPLFKLEKESSKPDESLVTTSSSQAKKPKVQAKLSDLFRKQSKTCVKAVDEKPADIAGCKSTSDPQSSCPTSAMGNPGDLTLSQSVPMGSPNQESLLLSTSSSEKADVKDAQDRKSQDVPRAVIQPFKPVSNKCLELLSNPLNQSAT</sequence>
<dbReference type="InterPro" id="IPR044881">
    <property type="entry name" value="RMI1_N_N_sf"/>
</dbReference>
<reference evidence="6 7" key="1">
    <citation type="submission" date="2019-01" db="EMBL/GenBank/DDBJ databases">
        <title>A draft genome assembly of the solar-powered sea slug Elysia chlorotica.</title>
        <authorList>
            <person name="Cai H."/>
            <person name="Li Q."/>
            <person name="Fang X."/>
            <person name="Li J."/>
            <person name="Curtis N.E."/>
            <person name="Altenburger A."/>
            <person name="Shibata T."/>
            <person name="Feng M."/>
            <person name="Maeda T."/>
            <person name="Schwartz J.A."/>
            <person name="Shigenobu S."/>
            <person name="Lundholm N."/>
            <person name="Nishiyama T."/>
            <person name="Yang H."/>
            <person name="Hasebe M."/>
            <person name="Li S."/>
            <person name="Pierce S.K."/>
            <person name="Wang J."/>
        </authorList>
    </citation>
    <scope>NUCLEOTIDE SEQUENCE [LARGE SCALE GENOMIC DNA]</scope>
    <source>
        <strain evidence="6">EC2010</strain>
        <tissue evidence="6">Whole organism of an adult</tissue>
    </source>
</reference>
<proteinExistence type="inferred from homology"/>
<comment type="similarity">
    <text evidence="1">Belongs to the RMI1 family.</text>
</comment>
<feature type="compositionally biased region" description="Polar residues" evidence="3">
    <location>
        <begin position="577"/>
        <end position="590"/>
    </location>
</feature>
<accession>A0A433UAJ1</accession>
<dbReference type="InterPro" id="IPR049363">
    <property type="entry name" value="RMI1_N"/>
</dbReference>
<protein>
    <recommendedName>
        <fullName evidence="2">RecQ-mediated genome instability protein 1</fullName>
    </recommendedName>
</protein>
<dbReference type="Gene3D" id="1.10.8.1020">
    <property type="entry name" value="RecQ-mediated genome instability protein 1, N-terminal domain"/>
    <property type="match status" value="1"/>
</dbReference>
<name>A0A433UAJ1_ELYCH</name>
<dbReference type="GO" id="GO:0000712">
    <property type="term" value="P:resolution of meiotic recombination intermediates"/>
    <property type="evidence" value="ECO:0007669"/>
    <property type="project" value="TreeGrafter"/>
</dbReference>